<evidence type="ECO:0000313" key="8">
    <source>
        <dbReference type="EMBL" id="KAA1004887.1"/>
    </source>
</evidence>
<dbReference type="FunFam" id="1.10.287.950:FF:000001">
    <property type="entry name" value="Methyl-accepting chemotaxis sensory transducer"/>
    <property type="match status" value="1"/>
</dbReference>
<dbReference type="NCBIfam" id="TIGR00229">
    <property type="entry name" value="sensory_box"/>
    <property type="match status" value="1"/>
</dbReference>
<dbReference type="InterPro" id="IPR004090">
    <property type="entry name" value="Chemotax_Me-accpt_rcpt"/>
</dbReference>
<dbReference type="Proteomes" id="UP000325273">
    <property type="component" value="Unassembled WGS sequence"/>
</dbReference>
<protein>
    <submittedName>
        <fullName evidence="8">PAS domain S-box protein</fullName>
    </submittedName>
</protein>
<evidence type="ECO:0000256" key="4">
    <source>
        <dbReference type="PROSITE-ProRule" id="PRU00284"/>
    </source>
</evidence>
<dbReference type="InterPro" id="IPR000014">
    <property type="entry name" value="PAS"/>
</dbReference>
<dbReference type="Gene3D" id="3.30.450.20">
    <property type="entry name" value="PAS domain"/>
    <property type="match status" value="1"/>
</dbReference>
<organism evidence="8 9">
    <name type="scientific">Paraburkholderia panacisoli</name>
    <dbReference type="NCBI Taxonomy" id="2603818"/>
    <lineage>
        <taxon>Bacteria</taxon>
        <taxon>Pseudomonadati</taxon>
        <taxon>Pseudomonadota</taxon>
        <taxon>Betaproteobacteria</taxon>
        <taxon>Burkholderiales</taxon>
        <taxon>Burkholderiaceae</taxon>
        <taxon>Paraburkholderia</taxon>
    </lineage>
</organism>
<dbReference type="Pfam" id="PF08447">
    <property type="entry name" value="PAS_3"/>
    <property type="match status" value="1"/>
</dbReference>
<gene>
    <name evidence="8" type="ORF">FVF58_30700</name>
</gene>
<feature type="domain" description="HAMP" evidence="7">
    <location>
        <begin position="212"/>
        <end position="264"/>
    </location>
</feature>
<keyword evidence="4" id="KW-0807">Transducer</keyword>
<feature type="domain" description="Methyl-accepting transducer" evidence="5">
    <location>
        <begin position="269"/>
        <end position="498"/>
    </location>
</feature>
<dbReference type="GO" id="GO:0007165">
    <property type="term" value="P:signal transduction"/>
    <property type="evidence" value="ECO:0007669"/>
    <property type="project" value="UniProtKB-KW"/>
</dbReference>
<dbReference type="SUPFAM" id="SSF58104">
    <property type="entry name" value="Methyl-accepting chemotaxis protein (MCP) signaling domain"/>
    <property type="match status" value="1"/>
</dbReference>
<name>A0A5B0GN95_9BURK</name>
<keyword evidence="2" id="KW-0488">Methylation</keyword>
<dbReference type="GO" id="GO:0005886">
    <property type="term" value="C:plasma membrane"/>
    <property type="evidence" value="ECO:0007669"/>
    <property type="project" value="TreeGrafter"/>
</dbReference>
<dbReference type="Gene3D" id="1.10.287.950">
    <property type="entry name" value="Methyl-accepting chemotaxis protein"/>
    <property type="match status" value="1"/>
</dbReference>
<dbReference type="SMART" id="SM00091">
    <property type="entry name" value="PAS"/>
    <property type="match status" value="1"/>
</dbReference>
<dbReference type="PROSITE" id="PS50112">
    <property type="entry name" value="PAS"/>
    <property type="match status" value="1"/>
</dbReference>
<dbReference type="PRINTS" id="PR00260">
    <property type="entry name" value="CHEMTRNSDUCR"/>
</dbReference>
<dbReference type="RefSeq" id="WP_149673531.1">
    <property type="nucleotide sequence ID" value="NZ_VTUZ01000025.1"/>
</dbReference>
<dbReference type="PANTHER" id="PTHR43531">
    <property type="entry name" value="PROTEIN ICFG"/>
    <property type="match status" value="1"/>
</dbReference>
<evidence type="ECO:0000256" key="1">
    <source>
        <dbReference type="ARBA" id="ARBA00004370"/>
    </source>
</evidence>
<feature type="domain" description="PAS" evidence="6">
    <location>
        <begin position="5"/>
        <end position="75"/>
    </location>
</feature>
<dbReference type="InterPro" id="IPR013655">
    <property type="entry name" value="PAS_fold_3"/>
</dbReference>
<dbReference type="GO" id="GO:0004888">
    <property type="term" value="F:transmembrane signaling receptor activity"/>
    <property type="evidence" value="ECO:0007669"/>
    <property type="project" value="InterPro"/>
</dbReference>
<evidence type="ECO:0000259" key="7">
    <source>
        <dbReference type="PROSITE" id="PS50885"/>
    </source>
</evidence>
<reference evidence="8 9" key="1">
    <citation type="submission" date="2019-08" db="EMBL/GenBank/DDBJ databases">
        <title>Paraburkholderia sp. DCY113.</title>
        <authorList>
            <person name="Kang J."/>
        </authorList>
    </citation>
    <scope>NUCLEOTIDE SEQUENCE [LARGE SCALE GENOMIC DNA]</scope>
    <source>
        <strain evidence="8 9">DCY113</strain>
    </source>
</reference>
<evidence type="ECO:0000259" key="6">
    <source>
        <dbReference type="PROSITE" id="PS50112"/>
    </source>
</evidence>
<proteinExistence type="inferred from homology"/>
<dbReference type="AlphaFoldDB" id="A0A5B0GN95"/>
<dbReference type="InterPro" id="IPR004089">
    <property type="entry name" value="MCPsignal_dom"/>
</dbReference>
<dbReference type="GO" id="GO:0006935">
    <property type="term" value="P:chemotaxis"/>
    <property type="evidence" value="ECO:0007669"/>
    <property type="project" value="InterPro"/>
</dbReference>
<evidence type="ECO:0000256" key="2">
    <source>
        <dbReference type="ARBA" id="ARBA00022481"/>
    </source>
</evidence>
<dbReference type="SMART" id="SM00283">
    <property type="entry name" value="MA"/>
    <property type="match status" value="1"/>
</dbReference>
<dbReference type="InterPro" id="IPR003660">
    <property type="entry name" value="HAMP_dom"/>
</dbReference>
<comment type="subcellular location">
    <subcellularLocation>
        <location evidence="1">Membrane</location>
    </subcellularLocation>
</comment>
<dbReference type="CDD" id="cd00130">
    <property type="entry name" value="PAS"/>
    <property type="match status" value="1"/>
</dbReference>
<keyword evidence="9" id="KW-1185">Reference proteome</keyword>
<evidence type="ECO:0000313" key="9">
    <source>
        <dbReference type="Proteomes" id="UP000325273"/>
    </source>
</evidence>
<sequence>MLAPTIAKNENVLSESDYLISRTDLENRLVYVNESFARASGYDPVELIGMPYARLIHQDTPSAFTASILQSLRAGRRWEGTLKHRCKDGSAFWSFSVITPSVVGARTVGYTTIRTKPTEQQISESIAVFEVLRRRPANKWLLRKKRLKGFLSPTSLGPRLLITHLAPLSIGIGAAELLPYADIYGSSRQVTLAIALVTGAISATLFAYVTRSKIRKELNAVGDLIYRLASGDLSFARRHSAVDEVGVMMKAVDTMRKSLVSIVEDVREAIDAVAETSTGLAERGNGLASRTESQAASLEQTAATLEQMTSAISRTAENATQATHVAEVAKGNGIRGQQIMTDVVTRMADIQAHASEVKEIVNVIQGIAAQTNILALNAAVEAARAGASGKGFAVVASEVRSLSQRTASSADDIERLVRESLTKVQNGGRAVAESQNTLNEVFASVDRVAALMGEIAGATNEQKIGIEQINASVIQLEAATQQNSSLVEATAQDASSLTERASLLHTAIAIFRI</sequence>
<dbReference type="SUPFAM" id="SSF55785">
    <property type="entry name" value="PYP-like sensor domain (PAS domain)"/>
    <property type="match status" value="1"/>
</dbReference>
<evidence type="ECO:0000259" key="5">
    <source>
        <dbReference type="PROSITE" id="PS50111"/>
    </source>
</evidence>
<comment type="similarity">
    <text evidence="3">Belongs to the methyl-accepting chemotaxis (MCP) protein family.</text>
</comment>
<dbReference type="PROSITE" id="PS50111">
    <property type="entry name" value="CHEMOTAXIS_TRANSDUC_2"/>
    <property type="match status" value="1"/>
</dbReference>
<accession>A0A5B0GN95</accession>
<dbReference type="EMBL" id="VTUZ01000025">
    <property type="protein sequence ID" value="KAA1004887.1"/>
    <property type="molecule type" value="Genomic_DNA"/>
</dbReference>
<evidence type="ECO:0000256" key="3">
    <source>
        <dbReference type="ARBA" id="ARBA00029447"/>
    </source>
</evidence>
<dbReference type="PANTHER" id="PTHR43531:SF14">
    <property type="entry name" value="METHYL-ACCEPTING CHEMOTAXIS PROTEIN I-RELATED"/>
    <property type="match status" value="1"/>
</dbReference>
<dbReference type="InterPro" id="IPR035965">
    <property type="entry name" value="PAS-like_dom_sf"/>
</dbReference>
<comment type="caution">
    <text evidence="8">The sequence shown here is derived from an EMBL/GenBank/DDBJ whole genome shotgun (WGS) entry which is preliminary data.</text>
</comment>
<dbReference type="PROSITE" id="PS50885">
    <property type="entry name" value="HAMP"/>
    <property type="match status" value="1"/>
</dbReference>
<dbReference type="InterPro" id="IPR051310">
    <property type="entry name" value="MCP_chemotaxis"/>
</dbReference>
<dbReference type="Pfam" id="PF00015">
    <property type="entry name" value="MCPsignal"/>
    <property type="match status" value="1"/>
</dbReference>